<sequence>MLEHDETALLLQLRSRHRAYTRGGDPAHTLDADTAELERRLDLIRYARGGGPRCAQKDDRP</sequence>
<reference evidence="2" key="1">
    <citation type="submission" date="2016-10" db="EMBL/GenBank/DDBJ databases">
        <authorList>
            <person name="Varghese N."/>
            <person name="Submissions S."/>
        </authorList>
    </citation>
    <scope>NUCLEOTIDE SEQUENCE [LARGE SCALE GENOMIC DNA]</scope>
    <source>
        <strain evidence="2">DSM 123</strain>
    </source>
</reference>
<organism evidence="1 2">
    <name type="scientific">Rhodopseudomonas pseudopalustris</name>
    <dbReference type="NCBI Taxonomy" id="1513892"/>
    <lineage>
        <taxon>Bacteria</taxon>
        <taxon>Pseudomonadati</taxon>
        <taxon>Pseudomonadota</taxon>
        <taxon>Alphaproteobacteria</taxon>
        <taxon>Hyphomicrobiales</taxon>
        <taxon>Nitrobacteraceae</taxon>
        <taxon>Rhodopseudomonas</taxon>
    </lineage>
</organism>
<dbReference type="EMBL" id="FODT01000012">
    <property type="protein sequence ID" value="SEP27106.1"/>
    <property type="molecule type" value="Genomic_DNA"/>
</dbReference>
<protein>
    <submittedName>
        <fullName evidence="1">Uncharacterized protein</fullName>
    </submittedName>
</protein>
<dbReference type="Proteomes" id="UP000199615">
    <property type="component" value="Unassembled WGS sequence"/>
</dbReference>
<keyword evidence="2" id="KW-1185">Reference proteome</keyword>
<proteinExistence type="predicted"/>
<gene>
    <name evidence="1" type="ORF">SAMN05444123_11299</name>
</gene>
<accession>A0A1H8WHI7</accession>
<evidence type="ECO:0000313" key="1">
    <source>
        <dbReference type="EMBL" id="SEP27106.1"/>
    </source>
</evidence>
<dbReference type="AlphaFoldDB" id="A0A1H8WHI7"/>
<name>A0A1H8WHI7_9BRAD</name>
<evidence type="ECO:0000313" key="2">
    <source>
        <dbReference type="Proteomes" id="UP000199615"/>
    </source>
</evidence>